<keyword evidence="5 7" id="KW-0472">Membrane</keyword>
<evidence type="ECO:0000256" key="7">
    <source>
        <dbReference type="SAM" id="Phobius"/>
    </source>
</evidence>
<dbReference type="PANTHER" id="PTHR13558">
    <property type="entry name" value="TRANSMEMBRANE PROTEIN 134"/>
    <property type="match status" value="1"/>
</dbReference>
<gene>
    <name evidence="9" type="primary">LOC106813964</name>
</gene>
<evidence type="ECO:0000256" key="1">
    <source>
        <dbReference type="ARBA" id="ARBA00004141"/>
    </source>
</evidence>
<feature type="region of interest" description="Disordered" evidence="6">
    <location>
        <begin position="1"/>
        <end position="83"/>
    </location>
</feature>
<evidence type="ECO:0000256" key="5">
    <source>
        <dbReference type="ARBA" id="ARBA00023136"/>
    </source>
</evidence>
<organism evidence="8 9">
    <name type="scientific">Priapulus caudatus</name>
    <name type="common">Priapulid worm</name>
    <dbReference type="NCBI Taxonomy" id="37621"/>
    <lineage>
        <taxon>Eukaryota</taxon>
        <taxon>Metazoa</taxon>
        <taxon>Ecdysozoa</taxon>
        <taxon>Scalidophora</taxon>
        <taxon>Priapulida</taxon>
        <taxon>Priapulimorpha</taxon>
        <taxon>Priapulimorphida</taxon>
        <taxon>Priapulidae</taxon>
        <taxon>Priapulus</taxon>
    </lineage>
</organism>
<dbReference type="Proteomes" id="UP000695022">
    <property type="component" value="Unplaced"/>
</dbReference>
<evidence type="ECO:0000256" key="4">
    <source>
        <dbReference type="ARBA" id="ARBA00022989"/>
    </source>
</evidence>
<comment type="subcellular location">
    <subcellularLocation>
        <location evidence="1">Membrane</location>
        <topology evidence="1">Multi-pass membrane protein</topology>
    </subcellularLocation>
</comment>
<feature type="compositionally biased region" description="Polar residues" evidence="6">
    <location>
        <begin position="23"/>
        <end position="43"/>
    </location>
</feature>
<evidence type="ECO:0000256" key="2">
    <source>
        <dbReference type="ARBA" id="ARBA00007743"/>
    </source>
</evidence>
<dbReference type="InterPro" id="IPR039714">
    <property type="entry name" value="TMEM134"/>
</dbReference>
<dbReference type="InterPro" id="IPR008590">
    <property type="entry name" value="TMEM_230/134"/>
</dbReference>
<feature type="transmembrane region" description="Helical" evidence="7">
    <location>
        <begin position="124"/>
        <end position="147"/>
    </location>
</feature>
<evidence type="ECO:0000256" key="3">
    <source>
        <dbReference type="ARBA" id="ARBA00022692"/>
    </source>
</evidence>
<evidence type="ECO:0000313" key="9">
    <source>
        <dbReference type="RefSeq" id="XP_014673708.1"/>
    </source>
</evidence>
<proteinExistence type="inferred from homology"/>
<feature type="compositionally biased region" description="Basic and acidic residues" evidence="6">
    <location>
        <begin position="57"/>
        <end position="75"/>
    </location>
</feature>
<evidence type="ECO:0000256" key="6">
    <source>
        <dbReference type="SAM" id="MobiDB-lite"/>
    </source>
</evidence>
<keyword evidence="4 7" id="KW-1133">Transmembrane helix</keyword>
<reference evidence="9" key="1">
    <citation type="submission" date="2025-08" db="UniProtKB">
        <authorList>
            <consortium name="RefSeq"/>
        </authorList>
    </citation>
    <scope>IDENTIFICATION</scope>
</reference>
<dbReference type="Pfam" id="PF05915">
    <property type="entry name" value="TMEM_230_134"/>
    <property type="match status" value="1"/>
</dbReference>
<evidence type="ECO:0000313" key="8">
    <source>
        <dbReference type="Proteomes" id="UP000695022"/>
    </source>
</evidence>
<sequence length="195" mass="21642">MAKQGNFVDQAFESDDDDPIRTYGTTSESRPLTPGKSPSNMSLKTRDADSITARSYKSVEEGGKESLINSEHHSPVQDPTAYHVRQSQRRFSSTCSTETSEGAKSIDSYASWLHHPKLREHWKFVVGSILLFLAGIGLFCGGVYAAAYTHSTAQSVVFFVLGTICFIPGVYHVVYIYMAMTNKPGYNLYHLPAFK</sequence>
<dbReference type="GeneID" id="106813964"/>
<accession>A0ABM1END7</accession>
<dbReference type="RefSeq" id="XP_014673708.1">
    <property type="nucleotide sequence ID" value="XM_014818222.1"/>
</dbReference>
<keyword evidence="8" id="KW-1185">Reference proteome</keyword>
<comment type="similarity">
    <text evidence="2">Belongs to the TMEM134/TMEM230 family.</text>
</comment>
<protein>
    <submittedName>
        <fullName evidence="9">Transmembrane protein 134-like</fullName>
    </submittedName>
</protein>
<name>A0ABM1END7_PRICU</name>
<dbReference type="PANTHER" id="PTHR13558:SF1">
    <property type="entry name" value="TRANSMEMBRANE PROTEIN 134"/>
    <property type="match status" value="1"/>
</dbReference>
<keyword evidence="3 7" id="KW-0812">Transmembrane</keyword>
<feature type="transmembrane region" description="Helical" evidence="7">
    <location>
        <begin position="153"/>
        <end position="178"/>
    </location>
</feature>